<proteinExistence type="predicted"/>
<dbReference type="AlphaFoldDB" id="A0AAP4DTY7"/>
<organism evidence="1 2">
    <name type="scientific">Lactococcus lactis</name>
    <dbReference type="NCBI Taxonomy" id="1358"/>
    <lineage>
        <taxon>Bacteria</taxon>
        <taxon>Bacillati</taxon>
        <taxon>Bacillota</taxon>
        <taxon>Bacilli</taxon>
        <taxon>Lactobacillales</taxon>
        <taxon>Streptococcaceae</taxon>
        <taxon>Lactococcus</taxon>
    </lineage>
</organism>
<reference evidence="1" key="1">
    <citation type="submission" date="2022-10" db="EMBL/GenBank/DDBJ databases">
        <authorList>
            <person name="Turner M.S."/>
            <person name="Huang W."/>
        </authorList>
    </citation>
    <scope>NUCLEOTIDE SEQUENCE</scope>
    <source>
        <strain evidence="1">54</strain>
    </source>
</reference>
<reference evidence="1" key="2">
    <citation type="journal article" date="2023" name="Food Microbiol.">
        <title>Evaluation of the fermentation potential of lactic acid bacteria isolated from herbs, fruits and vegetables as starter cultures in nut-based milk alternatives.</title>
        <authorList>
            <person name="Huang W."/>
            <person name="Dong A."/>
            <person name="Pham H.T."/>
            <person name="Zhou C."/>
            <person name="Huo Z."/>
            <person name="Watjen A.P."/>
            <person name="Prakash S."/>
            <person name="Bang-Berthelsen C.H."/>
            <person name="Turner M.S."/>
        </authorList>
    </citation>
    <scope>NUCLEOTIDE SEQUENCE</scope>
    <source>
        <strain evidence="1">54</strain>
    </source>
</reference>
<protein>
    <recommendedName>
        <fullName evidence="3">IrrE N-terminal-like domain-containing protein</fullName>
    </recommendedName>
</protein>
<comment type="caution">
    <text evidence="1">The sequence shown here is derived from an EMBL/GenBank/DDBJ whole genome shotgun (WGS) entry which is preliminary data.</text>
</comment>
<dbReference type="RefSeq" id="WP_278228275.1">
    <property type="nucleotide sequence ID" value="NZ_JAOWLV010000002.1"/>
</dbReference>
<gene>
    <name evidence="1" type="ORF">OGZ50_04890</name>
</gene>
<dbReference type="EMBL" id="JAOWLV010000002">
    <property type="protein sequence ID" value="MDG4976069.1"/>
    <property type="molecule type" value="Genomic_DNA"/>
</dbReference>
<sequence>METWKEKADRIGAVVVIFDPDLYPNSEELEKVDGWAVYDEEFGIKVAFVNAHRSTLAQGNISYHELEHLEQGHSHYPIGTAGIMQESSANNCMLEERADLYVRGYDEITEETYVDVNNFLDLYELSHEYYHKAEKIIKRKLLERLNFNY</sequence>
<name>A0AAP4DTY7_9LACT</name>
<dbReference type="Proteomes" id="UP001152598">
    <property type="component" value="Unassembled WGS sequence"/>
</dbReference>
<evidence type="ECO:0008006" key="3">
    <source>
        <dbReference type="Google" id="ProtNLM"/>
    </source>
</evidence>
<accession>A0AAP4DTY7</accession>
<evidence type="ECO:0000313" key="1">
    <source>
        <dbReference type="EMBL" id="MDG4976069.1"/>
    </source>
</evidence>
<evidence type="ECO:0000313" key="2">
    <source>
        <dbReference type="Proteomes" id="UP001152598"/>
    </source>
</evidence>